<dbReference type="InterPro" id="IPR018641">
    <property type="entry name" value="Trfase_1_rSAM/seldom-assoc"/>
</dbReference>
<dbReference type="PANTHER" id="PTHR36529:SF1">
    <property type="entry name" value="GLYCOSYLTRANSFERASE"/>
    <property type="match status" value="1"/>
</dbReference>
<proteinExistence type="predicted"/>
<dbReference type="PANTHER" id="PTHR36529">
    <property type="entry name" value="SLL1095 PROTEIN"/>
    <property type="match status" value="1"/>
</dbReference>
<dbReference type="InterPro" id="IPR029044">
    <property type="entry name" value="Nucleotide-diphossugar_trans"/>
</dbReference>
<dbReference type="KEGG" id="nah:F5544_13250"/>
<evidence type="ECO:0000313" key="1">
    <source>
        <dbReference type="EMBL" id="QIS10539.1"/>
    </source>
</evidence>
<reference evidence="1 2" key="1">
    <citation type="journal article" date="2019" name="ACS Chem. Biol.">
        <title>Identification and Mobilization of a Cryptic Antibiotic Biosynthesis Gene Locus from a Human-Pathogenic Nocardia Isolate.</title>
        <authorList>
            <person name="Herisse M."/>
            <person name="Ishida K."/>
            <person name="Porter J.L."/>
            <person name="Howden B."/>
            <person name="Hertweck C."/>
            <person name="Stinear T.P."/>
            <person name="Pidot S.J."/>
        </authorList>
    </citation>
    <scope>NUCLEOTIDE SEQUENCE [LARGE SCALE GENOMIC DNA]</scope>
    <source>
        <strain evidence="1 2">AUSMDU00012717</strain>
    </source>
</reference>
<dbReference type="SUPFAM" id="SSF53448">
    <property type="entry name" value="Nucleotide-diphospho-sugar transferases"/>
    <property type="match status" value="1"/>
</dbReference>
<sequence>MRCSRSARCMRATAIRWPCSSPRPGRNGKWWNEISATDRERAACRRCPDRCAGRCVRSGTSGRCWGPGMSETVAATLLVIAKAPVAGFAKTRLTPPLTPAEAATVAAASLLDTLDTVRRSGIRHRVVAFTGDIAAAESGAELSRMLGEFEIVPQRGSTFGERLANAHADAARWGAPVLQIGMDTPQLAPATLTAAARLLTGTGDAVLGPAADGGWWALGLPSPQPARALVTVPMSTDRTGALTRKAVRDRGLRVRNLPLYRDVDTFDDALLVAAETRGRFTDVLTELSDRRMALR</sequence>
<keyword evidence="2" id="KW-1185">Reference proteome</keyword>
<name>A0A6G9YBD4_9NOCA</name>
<dbReference type="Pfam" id="PF09837">
    <property type="entry name" value="DUF2064"/>
    <property type="match status" value="1"/>
</dbReference>
<dbReference type="AlphaFoldDB" id="A0A6G9YBD4"/>
<dbReference type="Proteomes" id="UP000503540">
    <property type="component" value="Chromosome"/>
</dbReference>
<organism evidence="1 2">
    <name type="scientific">Nocardia arthritidis</name>
    <dbReference type="NCBI Taxonomy" id="228602"/>
    <lineage>
        <taxon>Bacteria</taxon>
        <taxon>Bacillati</taxon>
        <taxon>Actinomycetota</taxon>
        <taxon>Actinomycetes</taxon>
        <taxon>Mycobacteriales</taxon>
        <taxon>Nocardiaceae</taxon>
        <taxon>Nocardia</taxon>
    </lineage>
</organism>
<evidence type="ECO:0000313" key="2">
    <source>
        <dbReference type="Proteomes" id="UP000503540"/>
    </source>
</evidence>
<accession>A0A6G9YBD4</accession>
<dbReference type="EMBL" id="CP046172">
    <property type="protein sequence ID" value="QIS10539.1"/>
    <property type="molecule type" value="Genomic_DNA"/>
</dbReference>
<dbReference type="Gene3D" id="3.90.550.10">
    <property type="entry name" value="Spore Coat Polysaccharide Biosynthesis Protein SpsA, Chain A"/>
    <property type="match status" value="1"/>
</dbReference>
<protein>
    <submittedName>
        <fullName evidence="1">DUF2064 domain-containing protein</fullName>
    </submittedName>
</protein>
<gene>
    <name evidence="1" type="ORF">F5544_13250</name>
</gene>